<dbReference type="EMBL" id="CAMGYJ010000011">
    <property type="protein sequence ID" value="CAI0556796.1"/>
    <property type="molecule type" value="Genomic_DNA"/>
</dbReference>
<comment type="caution">
    <text evidence="3">The sequence shown here is derived from an EMBL/GenBank/DDBJ whole genome shotgun (WGS) entry which is preliminary data.</text>
</comment>
<evidence type="ECO:0000313" key="2">
    <source>
        <dbReference type="EMBL" id="CAI0460426.1"/>
    </source>
</evidence>
<sequence>MISMCQLISFPNHAIKFQILIADLKSDGYGNTTSKIHETQNSITSTAWIALLAPQTY</sequence>
<keyword evidence="4" id="KW-1185">Reference proteome</keyword>
<dbReference type="EMBL" id="CAMGYJ010000008">
    <property type="protein sequence ID" value="CAI0460426.1"/>
    <property type="molecule type" value="Genomic_DNA"/>
</dbReference>
<evidence type="ECO:0000313" key="1">
    <source>
        <dbReference type="EMBL" id="CAI0458570.1"/>
    </source>
</evidence>
<dbReference type="Proteomes" id="UP001154282">
    <property type="component" value="Unassembled WGS sequence"/>
</dbReference>
<evidence type="ECO:0000313" key="4">
    <source>
        <dbReference type="Proteomes" id="UP001154282"/>
    </source>
</evidence>
<name>A0AAV0RHP3_9ROSI</name>
<proteinExistence type="predicted"/>
<protein>
    <submittedName>
        <fullName evidence="3">Uncharacterized protein</fullName>
    </submittedName>
</protein>
<organism evidence="3 4">
    <name type="scientific">Linum tenue</name>
    <dbReference type="NCBI Taxonomy" id="586396"/>
    <lineage>
        <taxon>Eukaryota</taxon>
        <taxon>Viridiplantae</taxon>
        <taxon>Streptophyta</taxon>
        <taxon>Embryophyta</taxon>
        <taxon>Tracheophyta</taxon>
        <taxon>Spermatophyta</taxon>
        <taxon>Magnoliopsida</taxon>
        <taxon>eudicotyledons</taxon>
        <taxon>Gunneridae</taxon>
        <taxon>Pentapetalae</taxon>
        <taxon>rosids</taxon>
        <taxon>fabids</taxon>
        <taxon>Malpighiales</taxon>
        <taxon>Linaceae</taxon>
        <taxon>Linum</taxon>
    </lineage>
</organism>
<reference evidence="3" key="1">
    <citation type="submission" date="2022-08" db="EMBL/GenBank/DDBJ databases">
        <authorList>
            <person name="Gutierrez-Valencia J."/>
        </authorList>
    </citation>
    <scope>NUCLEOTIDE SEQUENCE</scope>
</reference>
<dbReference type="EMBL" id="CAMGYJ010000008">
    <property type="protein sequence ID" value="CAI0458570.1"/>
    <property type="molecule type" value="Genomic_DNA"/>
</dbReference>
<evidence type="ECO:0000313" key="3">
    <source>
        <dbReference type="EMBL" id="CAI0556796.1"/>
    </source>
</evidence>
<gene>
    <name evidence="1" type="ORF">LITE_LOCUS33596</name>
    <name evidence="2" type="ORF">LITE_LOCUS34463</name>
    <name evidence="3" type="ORF">LITE_LOCUS48099</name>
</gene>
<dbReference type="AlphaFoldDB" id="A0AAV0RHP3"/>
<accession>A0AAV0RHP3</accession>